<keyword evidence="1" id="KW-0560">Oxidoreductase</keyword>
<dbReference type="EMBL" id="JBJURJ010000005">
    <property type="protein sequence ID" value="MFM9328487.1"/>
    <property type="molecule type" value="Genomic_DNA"/>
</dbReference>
<keyword evidence="2" id="KW-1185">Reference proteome</keyword>
<name>A0ACC7NZL3_9BACL</name>
<dbReference type="Proteomes" id="UP001631969">
    <property type="component" value="Unassembled WGS sequence"/>
</dbReference>
<protein>
    <submittedName>
        <fullName evidence="1">Glutamyl-tRNA reductase</fullName>
        <ecNumber evidence="1">1.2.1.70</ecNumber>
    </submittedName>
</protein>
<gene>
    <name evidence="1" type="primary">hemA</name>
    <name evidence="1" type="ORF">ACI1P1_09325</name>
</gene>
<dbReference type="EC" id="1.2.1.70" evidence="1"/>
<accession>A0ACC7NZL3</accession>
<comment type="caution">
    <text evidence="1">The sequence shown here is derived from an EMBL/GenBank/DDBJ whole genome shotgun (WGS) entry which is preliminary data.</text>
</comment>
<sequence>MHIVTVGLNHRTAPVEIREKFTFAPDRLPDALEVLKGTKSVLECVIVGTCNRTEVYAAVDRKYKSGLFLRSFLEQWFQVPRSEFEPYLYVYEDNLAVEHLFRVASGLDSMIIGETQILGQVKDAFLMSQREGATGTLFNTLFKQAVTFAKRAHAETSIGENPVSVSYAAVELGKRILHGLEHKNALIIGAGKMSELTAKHLQGAGVNGLMVVNRTLQNAMQLASRFQGTAHPYGQLLELLPEADIVISSSGSQEFVLDQEQVRQTLQSREANRPLFMVDIAVPRNLDPAIGELPGVHLFDIDDLESLVESNLDGRRREADKLTAEIEREAAHFQQWMKTLKVTPVIQALQEKSNRIYEETMESMMKKLPGLDEREQKVIRKLAKSIVNQMMRDPILRVKDMAGGRYGEEALGMFTELFALEGILAEQEENEAPSGTIAGRMAGKSGQELGGLPALLARNGTEAMAGS</sequence>
<proteinExistence type="predicted"/>
<organism evidence="1 2">
    <name type="scientific">Paenibacillus mesotrionivorans</name>
    <dbReference type="NCBI Taxonomy" id="3160968"/>
    <lineage>
        <taxon>Bacteria</taxon>
        <taxon>Bacillati</taxon>
        <taxon>Bacillota</taxon>
        <taxon>Bacilli</taxon>
        <taxon>Bacillales</taxon>
        <taxon>Paenibacillaceae</taxon>
        <taxon>Paenibacillus</taxon>
    </lineage>
</organism>
<evidence type="ECO:0000313" key="2">
    <source>
        <dbReference type="Proteomes" id="UP001631969"/>
    </source>
</evidence>
<evidence type="ECO:0000313" key="1">
    <source>
        <dbReference type="EMBL" id="MFM9328487.1"/>
    </source>
</evidence>
<reference evidence="1" key="1">
    <citation type="submission" date="2024-12" db="EMBL/GenBank/DDBJ databases">
        <authorList>
            <person name="Wu N."/>
        </authorList>
    </citation>
    <scope>NUCLEOTIDE SEQUENCE</scope>
    <source>
        <strain evidence="1">P15</strain>
    </source>
</reference>